<reference evidence="1" key="1">
    <citation type="journal article" date="2023" name="Science">
        <title>Genome structures resolve the early diversification of teleost fishes.</title>
        <authorList>
            <person name="Parey E."/>
            <person name="Louis A."/>
            <person name="Montfort J."/>
            <person name="Bouchez O."/>
            <person name="Roques C."/>
            <person name="Iampietro C."/>
            <person name="Lluch J."/>
            <person name="Castinel A."/>
            <person name="Donnadieu C."/>
            <person name="Desvignes T."/>
            <person name="Floi Bucao C."/>
            <person name="Jouanno E."/>
            <person name="Wen M."/>
            <person name="Mejri S."/>
            <person name="Dirks R."/>
            <person name="Jansen H."/>
            <person name="Henkel C."/>
            <person name="Chen W.J."/>
            <person name="Zahm M."/>
            <person name="Cabau C."/>
            <person name="Klopp C."/>
            <person name="Thompson A.W."/>
            <person name="Robinson-Rechavi M."/>
            <person name="Braasch I."/>
            <person name="Lecointre G."/>
            <person name="Bobe J."/>
            <person name="Postlethwait J.H."/>
            <person name="Berthelot C."/>
            <person name="Roest Crollius H."/>
            <person name="Guiguen Y."/>
        </authorList>
    </citation>
    <scope>NUCLEOTIDE SEQUENCE</scope>
    <source>
        <strain evidence="1">NC1722</strain>
    </source>
</reference>
<proteinExistence type="predicted"/>
<organism evidence="1 2">
    <name type="scientific">Aldrovandia affinis</name>
    <dbReference type="NCBI Taxonomy" id="143900"/>
    <lineage>
        <taxon>Eukaryota</taxon>
        <taxon>Metazoa</taxon>
        <taxon>Chordata</taxon>
        <taxon>Craniata</taxon>
        <taxon>Vertebrata</taxon>
        <taxon>Euteleostomi</taxon>
        <taxon>Actinopterygii</taxon>
        <taxon>Neopterygii</taxon>
        <taxon>Teleostei</taxon>
        <taxon>Notacanthiformes</taxon>
        <taxon>Halosauridae</taxon>
        <taxon>Aldrovandia</taxon>
    </lineage>
</organism>
<keyword evidence="2" id="KW-1185">Reference proteome</keyword>
<sequence length="164" mass="18008">MQETGLFSLWKPPLALPLELFVNRKWPVQGKVAALCCGERVALDEWGRARSSPSAGVPDGARCSRLVLLCKRMSEHLFAAERLRICAADGHERPHESQWSWTGADPDTLRRPGMCAHHTADVLAVGTPPLMAAVNHVHNSGWKGLPLFSLVEVLETLGYGIYMG</sequence>
<dbReference type="EMBL" id="JAINUG010000004">
    <property type="protein sequence ID" value="KAJ8417219.1"/>
    <property type="molecule type" value="Genomic_DNA"/>
</dbReference>
<dbReference type="AlphaFoldDB" id="A0AAD7TA71"/>
<dbReference type="Proteomes" id="UP001221898">
    <property type="component" value="Unassembled WGS sequence"/>
</dbReference>
<accession>A0AAD7TA71</accession>
<name>A0AAD7TA71_9TELE</name>
<protein>
    <submittedName>
        <fullName evidence="1">Uncharacterized protein</fullName>
    </submittedName>
</protein>
<evidence type="ECO:0000313" key="1">
    <source>
        <dbReference type="EMBL" id="KAJ8417219.1"/>
    </source>
</evidence>
<evidence type="ECO:0000313" key="2">
    <source>
        <dbReference type="Proteomes" id="UP001221898"/>
    </source>
</evidence>
<gene>
    <name evidence="1" type="ORF">AAFF_G00284460</name>
</gene>
<comment type="caution">
    <text evidence="1">The sequence shown here is derived from an EMBL/GenBank/DDBJ whole genome shotgun (WGS) entry which is preliminary data.</text>
</comment>